<feature type="transmembrane region" description="Helical" evidence="2">
    <location>
        <begin position="7"/>
        <end position="30"/>
    </location>
</feature>
<feature type="region of interest" description="Disordered" evidence="1">
    <location>
        <begin position="35"/>
        <end position="79"/>
    </location>
</feature>
<keyword evidence="2" id="KW-1133">Transmembrane helix</keyword>
<evidence type="ECO:0000313" key="4">
    <source>
        <dbReference type="EMBL" id="OSX69459.1"/>
    </source>
</evidence>
<dbReference type="EMBL" id="KV919541">
    <property type="protein sequence ID" value="OSX69459.1"/>
    <property type="molecule type" value="Genomic_DNA"/>
</dbReference>
<organism evidence="4 5">
    <name type="scientific">Porphyra umbilicalis</name>
    <name type="common">Purple laver</name>
    <name type="synonym">Red alga</name>
    <dbReference type="NCBI Taxonomy" id="2786"/>
    <lineage>
        <taxon>Eukaryota</taxon>
        <taxon>Rhodophyta</taxon>
        <taxon>Bangiophyceae</taxon>
        <taxon>Bangiales</taxon>
        <taxon>Bangiaceae</taxon>
        <taxon>Porphyra</taxon>
    </lineage>
</organism>
<dbReference type="InterPro" id="IPR012938">
    <property type="entry name" value="Glc/Sorbosone_DH"/>
</dbReference>
<dbReference type="AlphaFoldDB" id="A0A1X6NLD6"/>
<dbReference type="InterPro" id="IPR002909">
    <property type="entry name" value="IPT_dom"/>
</dbReference>
<feature type="compositionally biased region" description="Low complexity" evidence="1">
    <location>
        <begin position="47"/>
        <end position="57"/>
    </location>
</feature>
<reference evidence="4 5" key="1">
    <citation type="submission" date="2017-03" db="EMBL/GenBank/DDBJ databases">
        <title>WGS assembly of Porphyra umbilicalis.</title>
        <authorList>
            <person name="Brawley S.H."/>
            <person name="Blouin N.A."/>
            <person name="Ficko-Blean E."/>
            <person name="Wheeler G.L."/>
            <person name="Lohr M."/>
            <person name="Goodson H.V."/>
            <person name="Jenkins J.W."/>
            <person name="Blaby-Haas C.E."/>
            <person name="Helliwell K.E."/>
            <person name="Chan C."/>
            <person name="Marriage T."/>
            <person name="Bhattacharya D."/>
            <person name="Klein A.S."/>
            <person name="Badis Y."/>
            <person name="Brodie J."/>
            <person name="Cao Y."/>
            <person name="Collen J."/>
            <person name="Dittami S.M."/>
            <person name="Gachon C.M."/>
            <person name="Green B.R."/>
            <person name="Karpowicz S."/>
            <person name="Kim J.W."/>
            <person name="Kudahl U."/>
            <person name="Lin S."/>
            <person name="Michel G."/>
            <person name="Mittag M."/>
            <person name="Olson B.J."/>
            <person name="Pangilinan J."/>
            <person name="Peng Y."/>
            <person name="Qiu H."/>
            <person name="Shu S."/>
            <person name="Singer J.T."/>
            <person name="Smith A.G."/>
            <person name="Sprecher B.N."/>
            <person name="Wagner V."/>
            <person name="Wang W."/>
            <person name="Wang Z.-Y."/>
            <person name="Yan J."/>
            <person name="Yarish C."/>
            <person name="Zoeuner-Riek S."/>
            <person name="Zhuang Y."/>
            <person name="Zou Y."/>
            <person name="Lindquist E.A."/>
            <person name="Grimwood J."/>
            <person name="Barry K."/>
            <person name="Rokhsar D.S."/>
            <person name="Schmutz J."/>
            <person name="Stiller J.W."/>
            <person name="Grossman A.R."/>
            <person name="Prochnik S.E."/>
        </authorList>
    </citation>
    <scope>NUCLEOTIDE SEQUENCE [LARGE SCALE GENOMIC DNA]</scope>
    <source>
        <strain evidence="4">4086291</strain>
    </source>
</reference>
<accession>A0A1X6NLD6</accession>
<keyword evidence="2" id="KW-0812">Transmembrane</keyword>
<evidence type="ECO:0000256" key="2">
    <source>
        <dbReference type="SAM" id="Phobius"/>
    </source>
</evidence>
<name>A0A1X6NLD6_PORUM</name>
<dbReference type="PANTHER" id="PTHR19328">
    <property type="entry name" value="HEDGEHOG-INTERACTING PROTEIN"/>
    <property type="match status" value="1"/>
</dbReference>
<feature type="domain" description="IPT/TIG" evidence="3">
    <location>
        <begin position="824"/>
        <end position="907"/>
    </location>
</feature>
<protein>
    <recommendedName>
        <fullName evidence="3">IPT/TIG domain-containing protein</fullName>
    </recommendedName>
</protein>
<evidence type="ECO:0000256" key="1">
    <source>
        <dbReference type="SAM" id="MobiDB-lite"/>
    </source>
</evidence>
<dbReference type="PANTHER" id="PTHR19328:SF75">
    <property type="entry name" value="ALDOSE SUGAR DEHYDROGENASE YLII"/>
    <property type="match status" value="1"/>
</dbReference>
<dbReference type="SUPFAM" id="SSF50952">
    <property type="entry name" value="Soluble quinoprotein glucose dehydrogenase"/>
    <property type="match status" value="1"/>
</dbReference>
<dbReference type="CDD" id="cd00603">
    <property type="entry name" value="IPT_PCSR"/>
    <property type="match status" value="1"/>
</dbReference>
<evidence type="ECO:0000259" key="3">
    <source>
        <dbReference type="SMART" id="SM00429"/>
    </source>
</evidence>
<proteinExistence type="predicted"/>
<keyword evidence="5" id="KW-1185">Reference proteome</keyword>
<dbReference type="SUPFAM" id="SSF81296">
    <property type="entry name" value="E set domains"/>
    <property type="match status" value="2"/>
</dbReference>
<dbReference type="Proteomes" id="UP000218209">
    <property type="component" value="Unassembled WGS sequence"/>
</dbReference>
<dbReference type="Pfam" id="PF07995">
    <property type="entry name" value="GSDH"/>
    <property type="match status" value="1"/>
</dbReference>
<dbReference type="InterPro" id="IPR011041">
    <property type="entry name" value="Quinoprot_gluc/sorb_DH_b-prop"/>
</dbReference>
<sequence length="909" mass="93710">MPPRKFTIPAVLVGVVTVGLVIGLGTFFGIRANDDDAPESQGGGDGSTSVVGGSVPTPEEPTPAPTLDPSNNGSDHRAHAVPGTGYVVWDWDDAKTNLPVFVSGLDSHTHYSDPVTGEIGKLTSFTWTDMASGEVLLQEKEGTVKFPVGKNVLKLTVVDSTGDAHSDTTEVDVRPTLQSGAYCHSYEMEGGKKLGAWPLKWGVSPVSNGVKPVGGARANGLDWAANGMPEGLNPPDDVPASAVHCVSTLTAGTKGGPVTFAATADGPVGIKANGQESPIGDAAADLTVTLAPGAVATVEVLYAKAADAAGALAVKATGDATLTYDLAKVTPALINATGTQAQPEGGELLTLNGAGLFDHDLQVFFGGVVAPITDKDKNGRLIQVKVPPRLAGNAPIHATVGGIKSNELPFKYTSSAPAPVVFKGDELKKGGGGKITFKQPTSIAIGPDGRLYVGRRVGVVSVFTVNDDLAVTATCESQNLGNSREILGLAFNPALKSPVLYVSSSILDWKKKKLPATAWANGEVVTLVPTGGGYNGGKCLKKGKTIVSGLPVSAHDHGINGLLFLNDGNLLISVGGQTNAGIPAQKLGFVKASPLSGAILHAAITKPNFNGAVKYDQMGDEGAARQTGGKDVRVYAAGTRNSFGMTLHTNGHVYATDNGPSDGYGGRSLSCTKQQDAGQKDVDKLLHIKDGKFYGHPNRNRGRDSPIQCKHFPTNSGPAPGYTPPMTVFPTSTDGLVEWTLNLFPSLRGSLLASKFAPSNNGELFRVQLTSNGEGVIGGKKHESLFPQSGVSIALHPSGVVIMPRVILGDVLIMRPQFKPPPNTPFVSGVQPPRGLKAGGFPLIVYGWGLKGATAVSVGGKPCTALRDNGDRSVTCTTPGGATGAAAVVVTVGGKTSASSGAEYRYMSI</sequence>
<dbReference type="Gene3D" id="2.120.10.30">
    <property type="entry name" value="TolB, C-terminal domain"/>
    <property type="match status" value="1"/>
</dbReference>
<dbReference type="InterPro" id="IPR013783">
    <property type="entry name" value="Ig-like_fold"/>
</dbReference>
<dbReference type="Gene3D" id="2.60.40.10">
    <property type="entry name" value="Immunoglobulins"/>
    <property type="match status" value="2"/>
</dbReference>
<dbReference type="InterPro" id="IPR011042">
    <property type="entry name" value="6-blade_b-propeller_TolB-like"/>
</dbReference>
<gene>
    <name evidence="4" type="ORF">BU14_1490s0001</name>
</gene>
<keyword evidence="2" id="KW-0472">Membrane</keyword>
<dbReference type="SMART" id="SM00429">
    <property type="entry name" value="IPT"/>
    <property type="match status" value="1"/>
</dbReference>
<evidence type="ECO:0000313" key="5">
    <source>
        <dbReference type="Proteomes" id="UP000218209"/>
    </source>
</evidence>
<dbReference type="Pfam" id="PF01833">
    <property type="entry name" value="TIG"/>
    <property type="match status" value="2"/>
</dbReference>
<dbReference type="OrthoDB" id="663146at2759"/>
<dbReference type="InterPro" id="IPR014756">
    <property type="entry name" value="Ig_E-set"/>
</dbReference>